<dbReference type="InterPro" id="IPR050276">
    <property type="entry name" value="MshD_Acetyltransferase"/>
</dbReference>
<sequence length="149" mass="16770">MNNSTHEELYIGPCTLDDMEGIVAVWRECGLTAPQNNPWKDIQRKLRQNDGLFLVARTMDQNDGRVIGTVMGGYDGHRGWIYYLGVLPAYQGADIGRKLVECVTRKLAVQGCPKINLQVRASNLQCLGFYETLGFEREAVLSYGKRLDD</sequence>
<name>A0A7M3MG08_9BACT</name>
<dbReference type="Gene3D" id="3.40.630.30">
    <property type="match status" value="1"/>
</dbReference>
<comment type="caution">
    <text evidence="2">The sequence shown here is derived from an EMBL/GenBank/DDBJ whole genome shotgun (WGS) entry which is preliminary data.</text>
</comment>
<keyword evidence="3" id="KW-1185">Reference proteome</keyword>
<dbReference type="Pfam" id="PF00583">
    <property type="entry name" value="Acetyltransf_1"/>
    <property type="match status" value="1"/>
</dbReference>
<dbReference type="GO" id="GO:0008999">
    <property type="term" value="F:protein-N-terminal-alanine acetyltransferase activity"/>
    <property type="evidence" value="ECO:0007669"/>
    <property type="project" value="TreeGrafter"/>
</dbReference>
<dbReference type="CDD" id="cd04301">
    <property type="entry name" value="NAT_SF"/>
    <property type="match status" value="1"/>
</dbReference>
<dbReference type="Proteomes" id="UP000448292">
    <property type="component" value="Unassembled WGS sequence"/>
</dbReference>
<evidence type="ECO:0000313" key="2">
    <source>
        <dbReference type="EMBL" id="TVM18256.1"/>
    </source>
</evidence>
<dbReference type="PANTHER" id="PTHR43617:SF20">
    <property type="entry name" value="N-ALPHA-ACETYLTRANSFERASE RIMI"/>
    <property type="match status" value="1"/>
</dbReference>
<proteinExistence type="predicted"/>
<accession>A0A7M3MG08</accession>
<evidence type="ECO:0000259" key="1">
    <source>
        <dbReference type="PROSITE" id="PS51186"/>
    </source>
</evidence>
<protein>
    <submittedName>
        <fullName evidence="2">GNAT family acetyltransferase</fullName>
    </submittedName>
</protein>
<dbReference type="AlphaFoldDB" id="A0A7M3MG08"/>
<dbReference type="InterPro" id="IPR000182">
    <property type="entry name" value="GNAT_dom"/>
</dbReference>
<reference evidence="2 3" key="1">
    <citation type="submission" date="2018-06" db="EMBL/GenBank/DDBJ databases">
        <title>Complete genome of Desulfovibrio indonesiensis P37SLT.</title>
        <authorList>
            <person name="Crispim J.S."/>
            <person name="Vidigal P.M.P."/>
            <person name="Silva L.C.F."/>
            <person name="Laguardia C.N."/>
            <person name="Araujo L.C."/>
            <person name="Dias R.S."/>
            <person name="Sousa M.P."/>
            <person name="Paula S.O."/>
            <person name="Silva C."/>
        </authorList>
    </citation>
    <scope>NUCLEOTIDE SEQUENCE [LARGE SCALE GENOMIC DNA]</scope>
    <source>
        <strain evidence="2 3">P37SLT</strain>
    </source>
</reference>
<dbReference type="PROSITE" id="PS51186">
    <property type="entry name" value="GNAT"/>
    <property type="match status" value="1"/>
</dbReference>
<dbReference type="PANTHER" id="PTHR43617">
    <property type="entry name" value="L-AMINO ACID N-ACETYLTRANSFERASE"/>
    <property type="match status" value="1"/>
</dbReference>
<dbReference type="OrthoDB" id="1821130at2"/>
<evidence type="ECO:0000313" key="3">
    <source>
        <dbReference type="Proteomes" id="UP000448292"/>
    </source>
</evidence>
<dbReference type="SUPFAM" id="SSF55729">
    <property type="entry name" value="Acyl-CoA N-acyltransferases (Nat)"/>
    <property type="match status" value="1"/>
</dbReference>
<dbReference type="EMBL" id="QMIE01000004">
    <property type="protein sequence ID" value="TVM18256.1"/>
    <property type="molecule type" value="Genomic_DNA"/>
</dbReference>
<keyword evidence="2" id="KW-0808">Transferase</keyword>
<feature type="domain" description="N-acetyltransferase" evidence="1">
    <location>
        <begin position="9"/>
        <end position="149"/>
    </location>
</feature>
<gene>
    <name evidence="2" type="ORF">DPQ33_05740</name>
</gene>
<dbReference type="RefSeq" id="WP_144302257.1">
    <property type="nucleotide sequence ID" value="NZ_QMIE01000004.1"/>
</dbReference>
<organism evidence="2 3">
    <name type="scientific">Oceanidesulfovibrio indonesiensis</name>
    <dbReference type="NCBI Taxonomy" id="54767"/>
    <lineage>
        <taxon>Bacteria</taxon>
        <taxon>Pseudomonadati</taxon>
        <taxon>Thermodesulfobacteriota</taxon>
        <taxon>Desulfovibrionia</taxon>
        <taxon>Desulfovibrionales</taxon>
        <taxon>Desulfovibrionaceae</taxon>
        <taxon>Oceanidesulfovibrio</taxon>
    </lineage>
</organism>
<dbReference type="InterPro" id="IPR016181">
    <property type="entry name" value="Acyl_CoA_acyltransferase"/>
</dbReference>
<dbReference type="NCBIfam" id="NF002959">
    <property type="entry name" value="PRK03624.1"/>
    <property type="match status" value="1"/>
</dbReference>